<feature type="domain" description="AB hydrolase-1" evidence="2">
    <location>
        <begin position="2"/>
        <end position="77"/>
    </location>
</feature>
<dbReference type="AlphaFoldDB" id="A0A6J4T1E3"/>
<dbReference type="Pfam" id="PF00561">
    <property type="entry name" value="Abhydrolase_1"/>
    <property type="match status" value="1"/>
</dbReference>
<feature type="non-terminal residue" evidence="3">
    <location>
        <position position="1"/>
    </location>
</feature>
<dbReference type="Gene3D" id="3.40.50.1820">
    <property type="entry name" value="alpha/beta hydrolase"/>
    <property type="match status" value="1"/>
</dbReference>
<evidence type="ECO:0000313" key="3">
    <source>
        <dbReference type="EMBL" id="CAA9510977.1"/>
    </source>
</evidence>
<dbReference type="InterPro" id="IPR000073">
    <property type="entry name" value="AB_hydrolase_1"/>
</dbReference>
<dbReference type="GO" id="GO:0016787">
    <property type="term" value="F:hydrolase activity"/>
    <property type="evidence" value="ECO:0007669"/>
    <property type="project" value="UniProtKB-KW"/>
</dbReference>
<organism evidence="3">
    <name type="scientific">uncultured Solirubrobacterales bacterium</name>
    <dbReference type="NCBI Taxonomy" id="768556"/>
    <lineage>
        <taxon>Bacteria</taxon>
        <taxon>Bacillati</taxon>
        <taxon>Actinomycetota</taxon>
        <taxon>Thermoleophilia</taxon>
        <taxon>Solirubrobacterales</taxon>
        <taxon>environmental samples</taxon>
    </lineage>
</organism>
<dbReference type="SUPFAM" id="SSF53474">
    <property type="entry name" value="alpha/beta-Hydrolases"/>
    <property type="match status" value="1"/>
</dbReference>
<reference evidence="3" key="1">
    <citation type="submission" date="2020-02" db="EMBL/GenBank/DDBJ databases">
        <authorList>
            <person name="Meier V. D."/>
        </authorList>
    </citation>
    <scope>NUCLEOTIDE SEQUENCE</scope>
    <source>
        <strain evidence="3">AVDCRST_MAG17</strain>
    </source>
</reference>
<gene>
    <name evidence="3" type="ORF">AVDCRST_MAG17-1974</name>
</gene>
<dbReference type="InterPro" id="IPR050471">
    <property type="entry name" value="AB_hydrolase"/>
</dbReference>
<dbReference type="PRINTS" id="PR00111">
    <property type="entry name" value="ABHYDROLASE"/>
</dbReference>
<name>A0A6J4T1E3_9ACTN</name>
<evidence type="ECO:0000259" key="2">
    <source>
        <dbReference type="Pfam" id="PF00561"/>
    </source>
</evidence>
<evidence type="ECO:0000256" key="1">
    <source>
        <dbReference type="SAM" id="MobiDB-lite"/>
    </source>
</evidence>
<proteinExistence type="predicted"/>
<protein>
    <submittedName>
        <fullName evidence="3">Alpha/beta hydrolase fold</fullName>
    </submittedName>
</protein>
<sequence>RGHRVVCLDLLGHGASDRPRDMWRYSMPLFGEQTIALLDHLGVERAVIGGTSLGANAALEAAVQAPERVQGLLVEMPVLDNALLACALAFTPLLVGLTFGEPLARMASIGARLVPRGLSQLADVPLDALRQDPAPSAAVLQGLFFGRIAPPRSERREIEAPALVIGHTRDPIHPFSDSGMLVSELANGRLLRASSLLELRLAPARLMEQIGAFVEECFDSRPAGRQRARGAAGPGAGRVRAGAGRR</sequence>
<dbReference type="PANTHER" id="PTHR43433">
    <property type="entry name" value="HYDROLASE, ALPHA/BETA FOLD FAMILY PROTEIN"/>
    <property type="match status" value="1"/>
</dbReference>
<feature type="region of interest" description="Disordered" evidence="1">
    <location>
        <begin position="224"/>
        <end position="246"/>
    </location>
</feature>
<dbReference type="EMBL" id="CADCVV010000157">
    <property type="protein sequence ID" value="CAA9510977.1"/>
    <property type="molecule type" value="Genomic_DNA"/>
</dbReference>
<dbReference type="PANTHER" id="PTHR43433:SF5">
    <property type="entry name" value="AB HYDROLASE-1 DOMAIN-CONTAINING PROTEIN"/>
    <property type="match status" value="1"/>
</dbReference>
<accession>A0A6J4T1E3</accession>
<keyword evidence="3" id="KW-0378">Hydrolase</keyword>
<dbReference type="InterPro" id="IPR029058">
    <property type="entry name" value="AB_hydrolase_fold"/>
</dbReference>